<feature type="domain" description="Methyltransferase type 11" evidence="1">
    <location>
        <begin position="51"/>
        <end position="147"/>
    </location>
</feature>
<dbReference type="RefSeq" id="WP_248593178.1">
    <property type="nucleotide sequence ID" value="NZ_BAABEB010000027.1"/>
</dbReference>
<dbReference type="PANTHER" id="PTHR43591:SF24">
    <property type="entry name" value="2-METHOXY-6-POLYPRENYL-1,4-BENZOQUINOL METHYLASE, MITOCHONDRIAL"/>
    <property type="match status" value="1"/>
</dbReference>
<evidence type="ECO:0000313" key="2">
    <source>
        <dbReference type="EMBL" id="UPT20889.1"/>
    </source>
</evidence>
<dbReference type="InterPro" id="IPR029063">
    <property type="entry name" value="SAM-dependent_MTases_sf"/>
</dbReference>
<proteinExistence type="predicted"/>
<evidence type="ECO:0000313" key="3">
    <source>
        <dbReference type="Proteomes" id="UP000832041"/>
    </source>
</evidence>
<dbReference type="CDD" id="cd02440">
    <property type="entry name" value="AdoMet_MTases"/>
    <property type="match status" value="1"/>
</dbReference>
<dbReference type="Pfam" id="PF08241">
    <property type="entry name" value="Methyltransf_11"/>
    <property type="match status" value="1"/>
</dbReference>
<dbReference type="Proteomes" id="UP000832041">
    <property type="component" value="Chromosome"/>
</dbReference>
<dbReference type="PANTHER" id="PTHR43591">
    <property type="entry name" value="METHYLTRANSFERASE"/>
    <property type="match status" value="1"/>
</dbReference>
<dbReference type="EMBL" id="CP051627">
    <property type="protein sequence ID" value="UPT20889.1"/>
    <property type="molecule type" value="Genomic_DNA"/>
</dbReference>
<accession>A0ABY4L0M6</accession>
<protein>
    <submittedName>
        <fullName evidence="2">Class I SAM-dependent methyltransferase</fullName>
    </submittedName>
</protein>
<evidence type="ECO:0000259" key="1">
    <source>
        <dbReference type="Pfam" id="PF08241"/>
    </source>
</evidence>
<keyword evidence="3" id="KW-1185">Reference proteome</keyword>
<dbReference type="Gene3D" id="3.40.50.150">
    <property type="entry name" value="Vaccinia Virus protein VP39"/>
    <property type="match status" value="1"/>
</dbReference>
<dbReference type="GO" id="GO:0008168">
    <property type="term" value="F:methyltransferase activity"/>
    <property type="evidence" value="ECO:0007669"/>
    <property type="project" value="UniProtKB-KW"/>
</dbReference>
<dbReference type="SUPFAM" id="SSF53335">
    <property type="entry name" value="S-adenosyl-L-methionine-dependent methyltransferases"/>
    <property type="match status" value="1"/>
</dbReference>
<name>A0ABY4L0M6_THEAE</name>
<dbReference type="GO" id="GO:0032259">
    <property type="term" value="P:methylation"/>
    <property type="evidence" value="ECO:0007669"/>
    <property type="project" value="UniProtKB-KW"/>
</dbReference>
<keyword evidence="2" id="KW-0808">Transferase</keyword>
<reference evidence="2 3" key="1">
    <citation type="submission" date="2020-04" db="EMBL/GenBank/DDBJ databases">
        <title>Thermobifida alba genome sequencing and assembly.</title>
        <authorList>
            <person name="Luzics S."/>
            <person name="Horvath B."/>
            <person name="Nagy I."/>
            <person name="Toth A."/>
            <person name="Nagy I."/>
            <person name="Kukolya J."/>
        </authorList>
    </citation>
    <scope>NUCLEOTIDE SEQUENCE [LARGE SCALE GENOMIC DNA]</scope>
    <source>
        <strain evidence="2 3">DSM 43795</strain>
    </source>
</reference>
<sequence>MHSLIHRSVERLFHGRGSRLYDRAARGLARGGYRRIAEDVAALAPRGGAVLDVGTGPGVLPVETARLRPDLHVTGLDLSADMVAAAQRNAAAFGDRVAARLGDVTDLPFADDSFDLVVTSFSAHHWDDPAGAVPELARVLRPGGRLAVYDLPFGPFDLLVATAEEQGLFTASPPLRTVIRTGVALPSRCVRQIMAVPA</sequence>
<keyword evidence="2" id="KW-0489">Methyltransferase</keyword>
<dbReference type="InterPro" id="IPR013216">
    <property type="entry name" value="Methyltransf_11"/>
</dbReference>
<organism evidence="2 3">
    <name type="scientific">Thermobifida alba</name>
    <name type="common">Thermomonospora alba</name>
    <dbReference type="NCBI Taxonomy" id="53522"/>
    <lineage>
        <taxon>Bacteria</taxon>
        <taxon>Bacillati</taxon>
        <taxon>Actinomycetota</taxon>
        <taxon>Actinomycetes</taxon>
        <taxon>Streptosporangiales</taxon>
        <taxon>Nocardiopsidaceae</taxon>
        <taxon>Thermobifida</taxon>
    </lineage>
</organism>
<gene>
    <name evidence="2" type="ORF">FOF52_07865</name>
</gene>